<gene>
    <name evidence="2" type="ORF">NDU88_001570</name>
</gene>
<sequence length="99" mass="11016">MENETRWLVSFGILNSPGPAELYPRGTRWSHADPEMISYADIRVRMPSIEEDGSPEERRVAGGIEGDANEENTEQGPKGETCSGKEKDGREDEEARGIH</sequence>
<organism evidence="2 3">
    <name type="scientific">Pleurodeles waltl</name>
    <name type="common">Iberian ribbed newt</name>
    <dbReference type="NCBI Taxonomy" id="8319"/>
    <lineage>
        <taxon>Eukaryota</taxon>
        <taxon>Metazoa</taxon>
        <taxon>Chordata</taxon>
        <taxon>Craniata</taxon>
        <taxon>Vertebrata</taxon>
        <taxon>Euteleostomi</taxon>
        <taxon>Amphibia</taxon>
        <taxon>Batrachia</taxon>
        <taxon>Caudata</taxon>
        <taxon>Salamandroidea</taxon>
        <taxon>Salamandridae</taxon>
        <taxon>Pleurodelinae</taxon>
        <taxon>Pleurodeles</taxon>
    </lineage>
</organism>
<feature type="compositionally biased region" description="Basic and acidic residues" evidence="1">
    <location>
        <begin position="83"/>
        <end position="99"/>
    </location>
</feature>
<reference evidence="2" key="1">
    <citation type="journal article" date="2022" name="bioRxiv">
        <title>Sequencing and chromosome-scale assembly of the giantPleurodeles waltlgenome.</title>
        <authorList>
            <person name="Brown T."/>
            <person name="Elewa A."/>
            <person name="Iarovenko S."/>
            <person name="Subramanian E."/>
            <person name="Araus A.J."/>
            <person name="Petzold A."/>
            <person name="Susuki M."/>
            <person name="Suzuki K.-i.T."/>
            <person name="Hayashi T."/>
            <person name="Toyoda A."/>
            <person name="Oliveira C."/>
            <person name="Osipova E."/>
            <person name="Leigh N.D."/>
            <person name="Simon A."/>
            <person name="Yun M.H."/>
        </authorList>
    </citation>
    <scope>NUCLEOTIDE SEQUENCE</scope>
    <source>
        <strain evidence="2">20211129_DDA</strain>
        <tissue evidence="2">Liver</tissue>
    </source>
</reference>
<dbReference type="EMBL" id="JANPWB010000012">
    <property type="protein sequence ID" value="KAJ1113322.1"/>
    <property type="molecule type" value="Genomic_DNA"/>
</dbReference>
<dbReference type="AlphaFoldDB" id="A0AAV7NB47"/>
<evidence type="ECO:0000256" key="1">
    <source>
        <dbReference type="SAM" id="MobiDB-lite"/>
    </source>
</evidence>
<proteinExistence type="predicted"/>
<dbReference type="Proteomes" id="UP001066276">
    <property type="component" value="Chromosome 8"/>
</dbReference>
<protein>
    <submittedName>
        <fullName evidence="2">Uncharacterized protein</fullName>
    </submittedName>
</protein>
<accession>A0AAV7NB47</accession>
<evidence type="ECO:0000313" key="3">
    <source>
        <dbReference type="Proteomes" id="UP001066276"/>
    </source>
</evidence>
<feature type="region of interest" description="Disordered" evidence="1">
    <location>
        <begin position="47"/>
        <end position="99"/>
    </location>
</feature>
<evidence type="ECO:0000313" key="2">
    <source>
        <dbReference type="EMBL" id="KAJ1113322.1"/>
    </source>
</evidence>
<keyword evidence="3" id="KW-1185">Reference proteome</keyword>
<comment type="caution">
    <text evidence="2">The sequence shown here is derived from an EMBL/GenBank/DDBJ whole genome shotgun (WGS) entry which is preliminary data.</text>
</comment>
<name>A0AAV7NB47_PLEWA</name>